<sequence length="170" mass="18915">MGKHTSFQGKESFQRMNFLYQAEHMMVKCPDKLNLATSLGDVMVAISKKAVLRLEPSMKRTLCKGCRSLLIPGITATVRLRKKPAGCVVWSCLRCQTVKRFLTNRGHQIWAEKPEAIVQVLTCEQEATDKIKINATTVVKTPPVTTTVVETSVDPSEYTKQSNPSTNSTT</sequence>
<feature type="region of interest" description="Disordered" evidence="5">
    <location>
        <begin position="151"/>
        <end position="170"/>
    </location>
</feature>
<comment type="similarity">
    <text evidence="4">Belongs to the eukaryotic/archaeal RNase P protein component 4 family.</text>
</comment>
<evidence type="ECO:0000256" key="3">
    <source>
        <dbReference type="ARBA" id="ARBA00022833"/>
    </source>
</evidence>
<dbReference type="PANTHER" id="PTHR14742:SF0">
    <property type="entry name" value="RIBONUCLEASE P PROTEIN SUBUNIT P21"/>
    <property type="match status" value="1"/>
</dbReference>
<evidence type="ECO:0000256" key="1">
    <source>
        <dbReference type="ARBA" id="ARBA00022694"/>
    </source>
</evidence>
<dbReference type="Pfam" id="PF04032">
    <property type="entry name" value="Rpr2"/>
    <property type="match status" value="1"/>
</dbReference>
<keyword evidence="1" id="KW-0819">tRNA processing</keyword>
<name>A0A7R8Z9Y4_TIMDO</name>
<dbReference type="GO" id="GO:0046872">
    <property type="term" value="F:metal ion binding"/>
    <property type="evidence" value="ECO:0007669"/>
    <property type="project" value="UniProtKB-KW"/>
</dbReference>
<gene>
    <name evidence="6" type="ORF">TDIB3V08_LOCUS8126</name>
</gene>
<dbReference type="InterPro" id="IPR007175">
    <property type="entry name" value="Rpr2/Snm1/Rpp21"/>
</dbReference>
<dbReference type="Gene3D" id="6.20.50.20">
    <property type="match status" value="1"/>
</dbReference>
<dbReference type="GO" id="GO:0005655">
    <property type="term" value="C:nucleolar ribonuclease P complex"/>
    <property type="evidence" value="ECO:0007669"/>
    <property type="project" value="TreeGrafter"/>
</dbReference>
<keyword evidence="3" id="KW-0862">Zinc</keyword>
<proteinExistence type="inferred from homology"/>
<feature type="compositionally biased region" description="Polar residues" evidence="5">
    <location>
        <begin position="158"/>
        <end position="170"/>
    </location>
</feature>
<evidence type="ECO:0000256" key="2">
    <source>
        <dbReference type="ARBA" id="ARBA00022723"/>
    </source>
</evidence>
<evidence type="ECO:0000256" key="5">
    <source>
        <dbReference type="SAM" id="MobiDB-lite"/>
    </source>
</evidence>
<keyword evidence="2" id="KW-0479">Metal-binding</keyword>
<organism evidence="6">
    <name type="scientific">Timema douglasi</name>
    <name type="common">Walking stick</name>
    <dbReference type="NCBI Taxonomy" id="61478"/>
    <lineage>
        <taxon>Eukaryota</taxon>
        <taxon>Metazoa</taxon>
        <taxon>Ecdysozoa</taxon>
        <taxon>Arthropoda</taxon>
        <taxon>Hexapoda</taxon>
        <taxon>Insecta</taxon>
        <taxon>Pterygota</taxon>
        <taxon>Neoptera</taxon>
        <taxon>Polyneoptera</taxon>
        <taxon>Phasmatodea</taxon>
        <taxon>Timematodea</taxon>
        <taxon>Timematoidea</taxon>
        <taxon>Timematidae</taxon>
        <taxon>Timema</taxon>
    </lineage>
</organism>
<dbReference type="GO" id="GO:0008033">
    <property type="term" value="P:tRNA processing"/>
    <property type="evidence" value="ECO:0007669"/>
    <property type="project" value="UniProtKB-KW"/>
</dbReference>
<evidence type="ECO:0000256" key="4">
    <source>
        <dbReference type="ARBA" id="ARBA00038402"/>
    </source>
</evidence>
<evidence type="ECO:0000313" key="6">
    <source>
        <dbReference type="EMBL" id="CAD7201935.1"/>
    </source>
</evidence>
<reference evidence="6" key="1">
    <citation type="submission" date="2020-11" db="EMBL/GenBank/DDBJ databases">
        <authorList>
            <person name="Tran Van P."/>
        </authorList>
    </citation>
    <scope>NUCLEOTIDE SEQUENCE</scope>
</reference>
<dbReference type="AlphaFoldDB" id="A0A7R8Z9Y4"/>
<dbReference type="PANTHER" id="PTHR14742">
    <property type="entry name" value="RIBONUCLEASE P SUBUNIT P21"/>
    <property type="match status" value="1"/>
</dbReference>
<protein>
    <submittedName>
        <fullName evidence="6">Uncharacterized protein</fullName>
    </submittedName>
</protein>
<dbReference type="EMBL" id="OA568831">
    <property type="protein sequence ID" value="CAD7201935.1"/>
    <property type="molecule type" value="Genomic_DNA"/>
</dbReference>
<accession>A0A7R8Z9Y4</accession>